<keyword evidence="3" id="KW-1185">Reference proteome</keyword>
<gene>
    <name evidence="2" type="ORF">CAMP_LOCUS19125</name>
</gene>
<dbReference type="EMBL" id="CANHGI010000006">
    <property type="protein sequence ID" value="CAI5456488.1"/>
    <property type="molecule type" value="Genomic_DNA"/>
</dbReference>
<accession>A0A9P1J646</accession>
<evidence type="ECO:0000256" key="1">
    <source>
        <dbReference type="SAM" id="MobiDB-lite"/>
    </source>
</evidence>
<feature type="region of interest" description="Disordered" evidence="1">
    <location>
        <begin position="152"/>
        <end position="213"/>
    </location>
</feature>
<feature type="region of interest" description="Disordered" evidence="1">
    <location>
        <begin position="1"/>
        <end position="92"/>
    </location>
</feature>
<reference evidence="2" key="1">
    <citation type="submission" date="2022-11" db="EMBL/GenBank/DDBJ databases">
        <authorList>
            <person name="Kikuchi T."/>
        </authorList>
    </citation>
    <scope>NUCLEOTIDE SEQUENCE</scope>
    <source>
        <strain evidence="2">PS1010</strain>
    </source>
</reference>
<feature type="compositionally biased region" description="Basic and acidic residues" evidence="1">
    <location>
        <begin position="17"/>
        <end position="30"/>
    </location>
</feature>
<evidence type="ECO:0000313" key="2">
    <source>
        <dbReference type="EMBL" id="CAI5456488.1"/>
    </source>
</evidence>
<dbReference type="Proteomes" id="UP001152747">
    <property type="component" value="Unassembled WGS sequence"/>
</dbReference>
<dbReference type="AlphaFoldDB" id="A0A9P1J646"/>
<proteinExistence type="predicted"/>
<evidence type="ECO:0000313" key="3">
    <source>
        <dbReference type="Proteomes" id="UP001152747"/>
    </source>
</evidence>
<sequence length="241" mass="25813">MVHHMTKKALTRLQRRQNAERMQRGGEIGRVRRAGQFLYTPPRNAGGATSTLGNRHFRRYTSGEEEPMDVGRSPVAGPVAEPNSPIQPPVPQDAVVDGVGVVQPNGNGVVGGENVGVGGVAVPDRQDVVQPVNQGRVDDGGQVDGQGVVAPVGPAVGGGDASSSSGDETAEEEAIAEAIAREARRQRRRRRRGQPRRRRGNFDFERPALLMGDPHEGEVVIDLFLPPVEDETQRESDSDAA</sequence>
<organism evidence="2 3">
    <name type="scientific">Caenorhabditis angaria</name>
    <dbReference type="NCBI Taxonomy" id="860376"/>
    <lineage>
        <taxon>Eukaryota</taxon>
        <taxon>Metazoa</taxon>
        <taxon>Ecdysozoa</taxon>
        <taxon>Nematoda</taxon>
        <taxon>Chromadorea</taxon>
        <taxon>Rhabditida</taxon>
        <taxon>Rhabditina</taxon>
        <taxon>Rhabditomorpha</taxon>
        <taxon>Rhabditoidea</taxon>
        <taxon>Rhabditidae</taxon>
        <taxon>Peloderinae</taxon>
        <taxon>Caenorhabditis</taxon>
    </lineage>
</organism>
<protein>
    <submittedName>
        <fullName evidence="2">Uncharacterized protein</fullName>
    </submittedName>
</protein>
<name>A0A9P1J646_9PELO</name>
<comment type="caution">
    <text evidence="2">The sequence shown here is derived from an EMBL/GenBank/DDBJ whole genome shotgun (WGS) entry which is preliminary data.</text>
</comment>
<feature type="compositionally biased region" description="Basic residues" evidence="1">
    <location>
        <begin position="184"/>
        <end position="199"/>
    </location>
</feature>
<feature type="compositionally biased region" description="Basic residues" evidence="1">
    <location>
        <begin position="1"/>
        <end position="15"/>
    </location>
</feature>